<evidence type="ECO:0000313" key="2">
    <source>
        <dbReference type="EMBL" id="MDL2060607.1"/>
    </source>
</evidence>
<dbReference type="RefSeq" id="WP_285230513.1">
    <property type="nucleotide sequence ID" value="NZ_JAKZJU020000001.1"/>
</dbReference>
<gene>
    <name evidence="1" type="ORF">MUN46_000125</name>
    <name evidence="2" type="ORF">MUN46_011730</name>
</gene>
<dbReference type="EMBL" id="JAKZJU020000003">
    <property type="protein sequence ID" value="MDL2060607.1"/>
    <property type="molecule type" value="Genomic_DNA"/>
</dbReference>
<sequence>MDNDAFSKKRRKTVLRVGDKDSNVFKGIINAFSGELVILRALAHKVDWP</sequence>
<proteinExistence type="predicted"/>
<dbReference type="Proteomes" id="UP001165481">
    <property type="component" value="Unassembled WGS sequence"/>
</dbReference>
<organism evidence="2 3">
    <name type="scientific">Mesosutterella faecium</name>
    <dbReference type="NCBI Taxonomy" id="2925194"/>
    <lineage>
        <taxon>Bacteria</taxon>
        <taxon>Pseudomonadati</taxon>
        <taxon>Pseudomonadota</taxon>
        <taxon>Betaproteobacteria</taxon>
        <taxon>Burkholderiales</taxon>
        <taxon>Sutterellaceae</taxon>
        <taxon>Mesosutterella</taxon>
    </lineage>
</organism>
<protein>
    <submittedName>
        <fullName evidence="2">Uncharacterized protein</fullName>
    </submittedName>
</protein>
<reference evidence="2" key="1">
    <citation type="submission" date="2023-03" db="EMBL/GenBank/DDBJ databases">
        <title>Mesosutterella sp. nov. isolated from porcine feces.</title>
        <authorList>
            <person name="Yu S."/>
        </authorList>
    </citation>
    <scope>NUCLEOTIDE SEQUENCE</scope>
    <source>
        <strain evidence="2">AGMB02718</strain>
    </source>
</reference>
<name>A0ABT7IQE5_9BURK</name>
<comment type="caution">
    <text evidence="2">The sequence shown here is derived from an EMBL/GenBank/DDBJ whole genome shotgun (WGS) entry which is preliminary data.</text>
</comment>
<accession>A0ABT7IQE5</accession>
<evidence type="ECO:0000313" key="1">
    <source>
        <dbReference type="EMBL" id="MDL2058371.1"/>
    </source>
</evidence>
<keyword evidence="3" id="KW-1185">Reference proteome</keyword>
<evidence type="ECO:0000313" key="3">
    <source>
        <dbReference type="Proteomes" id="UP001165481"/>
    </source>
</evidence>
<dbReference type="EMBL" id="JAKZJU020000001">
    <property type="protein sequence ID" value="MDL2058371.1"/>
    <property type="molecule type" value="Genomic_DNA"/>
</dbReference>